<reference evidence="2" key="1">
    <citation type="submission" date="2021-03" db="EMBL/GenBank/DDBJ databases">
        <title>Draft genome sequence of rust myrtle Austropuccinia psidii MF-1, a brazilian biotype.</title>
        <authorList>
            <person name="Quecine M.C."/>
            <person name="Pachon D.M.R."/>
            <person name="Bonatelli M.L."/>
            <person name="Correr F.H."/>
            <person name="Franceschini L.M."/>
            <person name="Leite T.F."/>
            <person name="Margarido G.R.A."/>
            <person name="Almeida C.A."/>
            <person name="Ferrarezi J.A."/>
            <person name="Labate C.A."/>
        </authorList>
    </citation>
    <scope>NUCLEOTIDE SEQUENCE</scope>
    <source>
        <strain evidence="2">MF-1</strain>
    </source>
</reference>
<dbReference type="EMBL" id="AVOT02026113">
    <property type="protein sequence ID" value="MBW0517685.1"/>
    <property type="molecule type" value="Genomic_DNA"/>
</dbReference>
<comment type="caution">
    <text evidence="2">The sequence shown here is derived from an EMBL/GenBank/DDBJ whole genome shotgun (WGS) entry which is preliminary data.</text>
</comment>
<evidence type="ECO:0000313" key="2">
    <source>
        <dbReference type="EMBL" id="MBW0517685.1"/>
    </source>
</evidence>
<keyword evidence="3" id="KW-1185">Reference proteome</keyword>
<dbReference type="AlphaFoldDB" id="A0A9Q3EEK1"/>
<feature type="region of interest" description="Disordered" evidence="1">
    <location>
        <begin position="1"/>
        <end position="20"/>
    </location>
</feature>
<evidence type="ECO:0000256" key="1">
    <source>
        <dbReference type="SAM" id="MobiDB-lite"/>
    </source>
</evidence>
<gene>
    <name evidence="2" type="ORF">O181_057400</name>
</gene>
<proteinExistence type="predicted"/>
<organism evidence="2 3">
    <name type="scientific">Austropuccinia psidii MF-1</name>
    <dbReference type="NCBI Taxonomy" id="1389203"/>
    <lineage>
        <taxon>Eukaryota</taxon>
        <taxon>Fungi</taxon>
        <taxon>Dikarya</taxon>
        <taxon>Basidiomycota</taxon>
        <taxon>Pucciniomycotina</taxon>
        <taxon>Pucciniomycetes</taxon>
        <taxon>Pucciniales</taxon>
        <taxon>Sphaerophragmiaceae</taxon>
        <taxon>Austropuccinia</taxon>
    </lineage>
</organism>
<protein>
    <submittedName>
        <fullName evidence="2">Uncharacterized protein</fullName>
    </submittedName>
</protein>
<evidence type="ECO:0000313" key="3">
    <source>
        <dbReference type="Proteomes" id="UP000765509"/>
    </source>
</evidence>
<accession>A0A9Q3EEK1</accession>
<sequence length="73" mass="7941">MLTRPHRPPHETPTLPPISVLTTPYAFTPPPLPSLCSRGALPTCSRHHLSLCSRSASQHAPDTTYPYASVLNP</sequence>
<name>A0A9Q3EEK1_9BASI</name>
<dbReference type="Proteomes" id="UP000765509">
    <property type="component" value="Unassembled WGS sequence"/>
</dbReference>
<feature type="region of interest" description="Disordered" evidence="1">
    <location>
        <begin position="53"/>
        <end position="73"/>
    </location>
</feature>